<keyword evidence="3" id="KW-1185">Reference proteome</keyword>
<dbReference type="SUPFAM" id="SSF52540">
    <property type="entry name" value="P-loop containing nucleoside triphosphate hydrolases"/>
    <property type="match status" value="1"/>
</dbReference>
<protein>
    <recommendedName>
        <fullName evidence="1">DNA2/NAM7 helicase helicase domain-containing protein</fullName>
    </recommendedName>
</protein>
<name>A0A0C9Y7R4_9AGAR</name>
<dbReference type="OrthoDB" id="6513042at2759"/>
<dbReference type="AlphaFoldDB" id="A0A0C9Y7R4"/>
<dbReference type="GO" id="GO:0043139">
    <property type="term" value="F:5'-3' DNA helicase activity"/>
    <property type="evidence" value="ECO:0007669"/>
    <property type="project" value="TreeGrafter"/>
</dbReference>
<dbReference type="PANTHER" id="PTHR43788:SF8">
    <property type="entry name" value="DNA-BINDING PROTEIN SMUBP-2"/>
    <property type="match status" value="1"/>
</dbReference>
<reference evidence="2 3" key="1">
    <citation type="submission" date="2014-04" db="EMBL/GenBank/DDBJ databases">
        <authorList>
            <consortium name="DOE Joint Genome Institute"/>
            <person name="Kuo A."/>
            <person name="Kohler A."/>
            <person name="Nagy L.G."/>
            <person name="Floudas D."/>
            <person name="Copeland A."/>
            <person name="Barry K.W."/>
            <person name="Cichocki N."/>
            <person name="Veneault-Fourrey C."/>
            <person name="LaButti K."/>
            <person name="Lindquist E.A."/>
            <person name="Lipzen A."/>
            <person name="Lundell T."/>
            <person name="Morin E."/>
            <person name="Murat C."/>
            <person name="Sun H."/>
            <person name="Tunlid A."/>
            <person name="Henrissat B."/>
            <person name="Grigoriev I.V."/>
            <person name="Hibbett D.S."/>
            <person name="Martin F."/>
            <person name="Nordberg H.P."/>
            <person name="Cantor M.N."/>
            <person name="Hua S.X."/>
        </authorList>
    </citation>
    <scope>NUCLEOTIDE SEQUENCE [LARGE SCALE GENOMIC DNA]</scope>
    <source>
        <strain evidence="2 3">LaAM-08-1</strain>
    </source>
</reference>
<dbReference type="STRING" id="1095629.A0A0C9Y7R4"/>
<feature type="domain" description="DNA2/NAM7 helicase helicase" evidence="1">
    <location>
        <begin position="227"/>
        <end position="299"/>
    </location>
</feature>
<dbReference type="Proteomes" id="UP000054477">
    <property type="component" value="Unassembled WGS sequence"/>
</dbReference>
<dbReference type="HOGENOM" id="CLU_930863_0_0_1"/>
<gene>
    <name evidence="2" type="ORF">K443DRAFT_137429</name>
</gene>
<dbReference type="InterPro" id="IPR050534">
    <property type="entry name" value="Coronavir_polyprotein_1ab"/>
</dbReference>
<feature type="domain" description="DNA2/NAM7 helicase helicase" evidence="1">
    <location>
        <begin position="116"/>
        <end position="187"/>
    </location>
</feature>
<dbReference type="PANTHER" id="PTHR43788">
    <property type="entry name" value="DNA2/NAM7 HELICASE FAMILY MEMBER"/>
    <property type="match status" value="1"/>
</dbReference>
<dbReference type="InterPro" id="IPR041677">
    <property type="entry name" value="DNA2/NAM7_AAA_11"/>
</dbReference>
<dbReference type="Pfam" id="PF13086">
    <property type="entry name" value="AAA_11"/>
    <property type="match status" value="2"/>
</dbReference>
<evidence type="ECO:0000259" key="1">
    <source>
        <dbReference type="Pfam" id="PF13086"/>
    </source>
</evidence>
<accession>A0A0C9Y7R4</accession>
<evidence type="ECO:0000313" key="2">
    <source>
        <dbReference type="EMBL" id="KIK10044.1"/>
    </source>
</evidence>
<reference evidence="3" key="2">
    <citation type="submission" date="2015-01" db="EMBL/GenBank/DDBJ databases">
        <title>Evolutionary Origins and Diversification of the Mycorrhizal Mutualists.</title>
        <authorList>
            <consortium name="DOE Joint Genome Institute"/>
            <consortium name="Mycorrhizal Genomics Consortium"/>
            <person name="Kohler A."/>
            <person name="Kuo A."/>
            <person name="Nagy L.G."/>
            <person name="Floudas D."/>
            <person name="Copeland A."/>
            <person name="Barry K.W."/>
            <person name="Cichocki N."/>
            <person name="Veneault-Fourrey C."/>
            <person name="LaButti K."/>
            <person name="Lindquist E.A."/>
            <person name="Lipzen A."/>
            <person name="Lundell T."/>
            <person name="Morin E."/>
            <person name="Murat C."/>
            <person name="Riley R."/>
            <person name="Ohm R."/>
            <person name="Sun H."/>
            <person name="Tunlid A."/>
            <person name="Henrissat B."/>
            <person name="Grigoriev I.V."/>
            <person name="Hibbett D.S."/>
            <person name="Martin F."/>
        </authorList>
    </citation>
    <scope>NUCLEOTIDE SEQUENCE [LARGE SCALE GENOMIC DNA]</scope>
    <source>
        <strain evidence="3">LaAM-08-1</strain>
    </source>
</reference>
<dbReference type="Gene3D" id="3.40.50.300">
    <property type="entry name" value="P-loop containing nucleotide triphosphate hydrolases"/>
    <property type="match status" value="1"/>
</dbReference>
<sequence>MRTATHQYLNIKTRENGKVLSIRGQTERTQGRTSTLSVNGPMKGSSIVSIYTIGKEAPTTSEILRSNILLRILQRTDDIMSHPFVQRIWLPSEKISWPAVSSLAPLTLYFPSKRTLNVSQERAVNLVLSRKHKDRVALIHGPPGTGKTTVIAASVTSVMASAGDKTTIWLVAQSNVAVKNIAEKLMELKFTKFRILVSKDFHFEWHEHLYGKINKNLIRSDDFDTDSTTASRQLLDSRVVLCTLSMMSHERLMAIAKIVPPELIIFDEASQIEIGDYFPLISRFRNSINKLVFIGDDKQ</sequence>
<evidence type="ECO:0000313" key="3">
    <source>
        <dbReference type="Proteomes" id="UP000054477"/>
    </source>
</evidence>
<dbReference type="InterPro" id="IPR027417">
    <property type="entry name" value="P-loop_NTPase"/>
</dbReference>
<dbReference type="EMBL" id="KN838536">
    <property type="protein sequence ID" value="KIK10044.1"/>
    <property type="molecule type" value="Genomic_DNA"/>
</dbReference>
<organism evidence="2 3">
    <name type="scientific">Laccaria amethystina LaAM-08-1</name>
    <dbReference type="NCBI Taxonomy" id="1095629"/>
    <lineage>
        <taxon>Eukaryota</taxon>
        <taxon>Fungi</taxon>
        <taxon>Dikarya</taxon>
        <taxon>Basidiomycota</taxon>
        <taxon>Agaricomycotina</taxon>
        <taxon>Agaricomycetes</taxon>
        <taxon>Agaricomycetidae</taxon>
        <taxon>Agaricales</taxon>
        <taxon>Agaricineae</taxon>
        <taxon>Hydnangiaceae</taxon>
        <taxon>Laccaria</taxon>
    </lineage>
</organism>
<proteinExistence type="predicted"/>